<reference evidence="2 3" key="1">
    <citation type="submission" date="2022-10" db="EMBL/GenBank/DDBJ databases">
        <title>Comparative genomics and taxonomic characterization of three novel marine species of genus Reichenbachiella exhibiting antioxidant and polysaccharide degradation activities.</title>
        <authorList>
            <person name="Muhammad N."/>
            <person name="Lee Y.-J."/>
            <person name="Ko J."/>
            <person name="Kim S.-G."/>
        </authorList>
    </citation>
    <scope>NUCLEOTIDE SEQUENCE [LARGE SCALE GENOMIC DNA]</scope>
    <source>
        <strain evidence="2 3">ABR2-5</strain>
    </source>
</reference>
<dbReference type="PROSITE" id="PS51257">
    <property type="entry name" value="PROKAR_LIPOPROTEIN"/>
    <property type="match status" value="1"/>
</dbReference>
<protein>
    <recommendedName>
        <fullName evidence="4">Calx-beta domain-containing protein</fullName>
    </recommendedName>
</protein>
<dbReference type="EMBL" id="JAOYOD010000001">
    <property type="protein sequence ID" value="MCV9388819.1"/>
    <property type="molecule type" value="Genomic_DNA"/>
</dbReference>
<feature type="signal peptide" evidence="1">
    <location>
        <begin position="1"/>
        <end position="21"/>
    </location>
</feature>
<dbReference type="Proteomes" id="UP001300692">
    <property type="component" value="Unassembled WGS sequence"/>
</dbReference>
<comment type="caution">
    <text evidence="2">The sequence shown here is derived from an EMBL/GenBank/DDBJ whole genome shotgun (WGS) entry which is preliminary data.</text>
</comment>
<name>A0ABT3CZ77_9BACT</name>
<proteinExistence type="predicted"/>
<accession>A0ABT3CZ77</accession>
<dbReference type="RefSeq" id="WP_264139709.1">
    <property type="nucleotide sequence ID" value="NZ_JAOYOD010000001.1"/>
</dbReference>
<evidence type="ECO:0000313" key="2">
    <source>
        <dbReference type="EMBL" id="MCV9388819.1"/>
    </source>
</evidence>
<evidence type="ECO:0000313" key="3">
    <source>
        <dbReference type="Proteomes" id="UP001300692"/>
    </source>
</evidence>
<sequence length="327" mass="36749">MKIKNIHILALAGLISSCALNEPEVNIQDDNFPFRLEIDEEGADLADAEDYGIEIAFADYIGDLPAQPITLSYELTGEGDYAGAAIDEILYVYEEDDCEFEREIAFTANTITIPVDEDMGTVPEEFEIVVLMNESGDDANEDSQFSLSITQIESADEVLFSTVNTFEYEILDNDLAGEWLLEIGSQEELEAFQEVFGPISSDLAELTFADISGEVKFEFEFEEVKIEVELNEEEEVSKCKIGEIETEMENLIVEIEAEYDAEDGELEMEESYFTEDGEELDFIIEAEYELGTAEDATLTFTLVIDEDHYEEGDELFAGSQSFTLIRD</sequence>
<feature type="chain" id="PRO_5045760186" description="Calx-beta domain-containing protein" evidence="1">
    <location>
        <begin position="22"/>
        <end position="327"/>
    </location>
</feature>
<evidence type="ECO:0008006" key="4">
    <source>
        <dbReference type="Google" id="ProtNLM"/>
    </source>
</evidence>
<organism evidence="2 3">
    <name type="scientific">Reichenbachiella ulvae</name>
    <dbReference type="NCBI Taxonomy" id="2980104"/>
    <lineage>
        <taxon>Bacteria</taxon>
        <taxon>Pseudomonadati</taxon>
        <taxon>Bacteroidota</taxon>
        <taxon>Cytophagia</taxon>
        <taxon>Cytophagales</taxon>
        <taxon>Reichenbachiellaceae</taxon>
        <taxon>Reichenbachiella</taxon>
    </lineage>
</organism>
<evidence type="ECO:0000256" key="1">
    <source>
        <dbReference type="SAM" id="SignalP"/>
    </source>
</evidence>
<gene>
    <name evidence="2" type="ORF">N7U62_19225</name>
</gene>
<keyword evidence="3" id="KW-1185">Reference proteome</keyword>
<keyword evidence="1" id="KW-0732">Signal</keyword>